<dbReference type="GeneID" id="95358235"/>
<organism evidence="1 2">
    <name type="scientific">Kitasatospora indigofera</name>
    <dbReference type="NCBI Taxonomy" id="67307"/>
    <lineage>
        <taxon>Bacteria</taxon>
        <taxon>Bacillati</taxon>
        <taxon>Actinomycetota</taxon>
        <taxon>Actinomycetes</taxon>
        <taxon>Kitasatosporales</taxon>
        <taxon>Streptomycetaceae</taxon>
        <taxon>Kitasatospora</taxon>
    </lineage>
</organism>
<evidence type="ECO:0000313" key="1">
    <source>
        <dbReference type="EMBL" id="GHE27699.1"/>
    </source>
</evidence>
<comment type="caution">
    <text evidence="1">The sequence shown here is derived from an EMBL/GenBank/DDBJ whole genome shotgun (WGS) entry which is preliminary data.</text>
</comment>
<keyword evidence="2" id="KW-1185">Reference proteome</keyword>
<protein>
    <submittedName>
        <fullName evidence="1">Uncharacterized protein</fullName>
    </submittedName>
</protein>
<name>A0A919DB80_9ACTN</name>
<proteinExistence type="predicted"/>
<dbReference type="AlphaFoldDB" id="A0A919DB80"/>
<evidence type="ECO:0000313" key="2">
    <source>
        <dbReference type="Proteomes" id="UP000617734"/>
    </source>
</evidence>
<gene>
    <name evidence="1" type="ORF">GCM10018781_80320</name>
</gene>
<dbReference type="EMBL" id="BNBO01000106">
    <property type="protein sequence ID" value="GHE27699.1"/>
    <property type="molecule type" value="Genomic_DNA"/>
</dbReference>
<reference evidence="1" key="1">
    <citation type="journal article" date="2014" name="Int. J. Syst. Evol. Microbiol.">
        <title>Complete genome sequence of Corynebacterium casei LMG S-19264T (=DSM 44701T), isolated from a smear-ripened cheese.</title>
        <authorList>
            <consortium name="US DOE Joint Genome Institute (JGI-PGF)"/>
            <person name="Walter F."/>
            <person name="Albersmeier A."/>
            <person name="Kalinowski J."/>
            <person name="Ruckert C."/>
        </authorList>
    </citation>
    <scope>NUCLEOTIDE SEQUENCE</scope>
    <source>
        <strain evidence="1">JCM 4646</strain>
    </source>
</reference>
<dbReference type="Proteomes" id="UP000617734">
    <property type="component" value="Unassembled WGS sequence"/>
</dbReference>
<dbReference type="RefSeq" id="WP_190215875.1">
    <property type="nucleotide sequence ID" value="NZ_BNBO01000106.1"/>
</dbReference>
<accession>A0A919DB80</accession>
<reference evidence="1" key="2">
    <citation type="submission" date="2020-09" db="EMBL/GenBank/DDBJ databases">
        <authorList>
            <person name="Sun Q."/>
            <person name="Ohkuma M."/>
        </authorList>
    </citation>
    <scope>NUCLEOTIDE SEQUENCE</scope>
    <source>
        <strain evidence="1">JCM 4646</strain>
    </source>
</reference>
<sequence length="66" mass="6995">MNTQSDPNRSSEGITPDALLHVGTEGPVTAEDIVLASGRDLNPKNLAWAEQKLATEGKAALDRLLP</sequence>